<evidence type="ECO:0000313" key="3">
    <source>
        <dbReference type="Proteomes" id="UP000534677"/>
    </source>
</evidence>
<organism evidence="2 3">
    <name type="scientific">Pseudomonas cremoris</name>
    <dbReference type="NCBI Taxonomy" id="2724178"/>
    <lineage>
        <taxon>Bacteria</taxon>
        <taxon>Pseudomonadati</taxon>
        <taxon>Pseudomonadota</taxon>
        <taxon>Gammaproteobacteria</taxon>
        <taxon>Pseudomonadales</taxon>
        <taxon>Pseudomonadaceae</taxon>
        <taxon>Pseudomonas</taxon>
    </lineage>
</organism>
<comment type="caution">
    <text evidence="2">The sequence shown here is derived from an EMBL/GenBank/DDBJ whole genome shotgun (WGS) entry which is preliminary data.</text>
</comment>
<dbReference type="Proteomes" id="UP000534677">
    <property type="component" value="Unassembled WGS sequence"/>
</dbReference>
<sequence length="56" mass="6018">MDTTCNQAKKPIQQTLKFIGFFQAGRREQRSADQPEMPTPGGDTTAYTGVLLTGGG</sequence>
<dbReference type="RefSeq" id="WP_185703496.1">
    <property type="nucleotide sequence ID" value="NZ_DAMACN010000013.1"/>
</dbReference>
<reference evidence="2 3" key="1">
    <citation type="submission" date="2020-04" db="EMBL/GenBank/DDBJ databases">
        <title>Pseudomonas crami sp. nov., a novel proteolytic bacterial species isolated from cream.</title>
        <authorList>
            <person name="Hofmann K."/>
            <person name="Woller A."/>
            <person name="Huptas C."/>
            <person name="Wenning M."/>
            <person name="Scherer S."/>
            <person name="Doll E.V."/>
        </authorList>
    </citation>
    <scope>NUCLEOTIDE SEQUENCE [LARGE SCALE GENOMIC DNA]</scope>
    <source>
        <strain evidence="2 3">WS 5096</strain>
    </source>
</reference>
<dbReference type="EMBL" id="JAAXCZ010000001">
    <property type="protein sequence ID" value="MBC2379534.1"/>
    <property type="molecule type" value="Genomic_DNA"/>
</dbReference>
<feature type="region of interest" description="Disordered" evidence="1">
    <location>
        <begin position="27"/>
        <end position="56"/>
    </location>
</feature>
<proteinExistence type="predicted"/>
<protein>
    <submittedName>
        <fullName evidence="2">Uncharacterized protein</fullName>
    </submittedName>
</protein>
<evidence type="ECO:0000313" key="2">
    <source>
        <dbReference type="EMBL" id="MBC2379534.1"/>
    </source>
</evidence>
<evidence type="ECO:0000256" key="1">
    <source>
        <dbReference type="SAM" id="MobiDB-lite"/>
    </source>
</evidence>
<keyword evidence="3" id="KW-1185">Reference proteome</keyword>
<accession>A0ABR6T0S0</accession>
<gene>
    <name evidence="2" type="ORF">HF209_01130</name>
</gene>
<name>A0ABR6T0S0_9PSED</name>